<feature type="compositionally biased region" description="Low complexity" evidence="1">
    <location>
        <begin position="14"/>
        <end position="27"/>
    </location>
</feature>
<feature type="non-terminal residue" evidence="2">
    <location>
        <position position="41"/>
    </location>
</feature>
<keyword evidence="3" id="KW-1185">Reference proteome</keyword>
<dbReference type="AlphaFoldDB" id="A0A9N9PH18"/>
<sequence>CNSSDLMELRSKKQQQAKSSSKSNLSQDDFDNDKREEKANK</sequence>
<name>A0A9N9PH18_9GLOM</name>
<evidence type="ECO:0000256" key="1">
    <source>
        <dbReference type="SAM" id="MobiDB-lite"/>
    </source>
</evidence>
<evidence type="ECO:0000313" key="3">
    <source>
        <dbReference type="Proteomes" id="UP000789405"/>
    </source>
</evidence>
<protein>
    <submittedName>
        <fullName evidence="2">15453_t:CDS:1</fullName>
    </submittedName>
</protein>
<organism evidence="2 3">
    <name type="scientific">Dentiscutata erythropus</name>
    <dbReference type="NCBI Taxonomy" id="1348616"/>
    <lineage>
        <taxon>Eukaryota</taxon>
        <taxon>Fungi</taxon>
        <taxon>Fungi incertae sedis</taxon>
        <taxon>Mucoromycota</taxon>
        <taxon>Glomeromycotina</taxon>
        <taxon>Glomeromycetes</taxon>
        <taxon>Diversisporales</taxon>
        <taxon>Gigasporaceae</taxon>
        <taxon>Dentiscutata</taxon>
    </lineage>
</organism>
<dbReference type="Proteomes" id="UP000789405">
    <property type="component" value="Unassembled WGS sequence"/>
</dbReference>
<reference evidence="2" key="1">
    <citation type="submission" date="2021-06" db="EMBL/GenBank/DDBJ databases">
        <authorList>
            <person name="Kallberg Y."/>
            <person name="Tangrot J."/>
            <person name="Rosling A."/>
        </authorList>
    </citation>
    <scope>NUCLEOTIDE SEQUENCE</scope>
    <source>
        <strain evidence="2">MA453B</strain>
    </source>
</reference>
<accession>A0A9N9PH18</accession>
<feature type="non-terminal residue" evidence="2">
    <location>
        <position position="1"/>
    </location>
</feature>
<comment type="caution">
    <text evidence="2">The sequence shown here is derived from an EMBL/GenBank/DDBJ whole genome shotgun (WGS) entry which is preliminary data.</text>
</comment>
<evidence type="ECO:0000313" key="2">
    <source>
        <dbReference type="EMBL" id="CAG8815605.1"/>
    </source>
</evidence>
<feature type="region of interest" description="Disordered" evidence="1">
    <location>
        <begin position="1"/>
        <end position="41"/>
    </location>
</feature>
<proteinExistence type="predicted"/>
<dbReference type="EMBL" id="CAJVPY010052785">
    <property type="protein sequence ID" value="CAG8815605.1"/>
    <property type="molecule type" value="Genomic_DNA"/>
</dbReference>
<gene>
    <name evidence="2" type="ORF">DERYTH_LOCUS26136</name>
</gene>
<feature type="compositionally biased region" description="Basic and acidic residues" evidence="1">
    <location>
        <begin position="32"/>
        <end position="41"/>
    </location>
</feature>